<dbReference type="SMART" id="SM00535">
    <property type="entry name" value="RIBOc"/>
    <property type="match status" value="2"/>
</dbReference>
<evidence type="ECO:0000256" key="2">
    <source>
        <dbReference type="ARBA" id="ARBA00022741"/>
    </source>
</evidence>
<dbReference type="GO" id="GO:0003723">
    <property type="term" value="F:RNA binding"/>
    <property type="evidence" value="ECO:0007669"/>
    <property type="project" value="TreeGrafter"/>
</dbReference>
<evidence type="ECO:0000256" key="3">
    <source>
        <dbReference type="ARBA" id="ARBA00022801"/>
    </source>
</evidence>
<dbReference type="EMBL" id="ML179035">
    <property type="protein sequence ID" value="THV08645.1"/>
    <property type="molecule type" value="Genomic_DNA"/>
</dbReference>
<dbReference type="GO" id="GO:0030422">
    <property type="term" value="P:siRNA processing"/>
    <property type="evidence" value="ECO:0007669"/>
    <property type="project" value="TreeGrafter"/>
</dbReference>
<protein>
    <submittedName>
        <fullName evidence="8">Ribonuclease III</fullName>
    </submittedName>
</protein>
<feature type="region of interest" description="Disordered" evidence="6">
    <location>
        <begin position="886"/>
        <end position="921"/>
    </location>
</feature>
<dbReference type="GO" id="GO:0005737">
    <property type="term" value="C:cytoplasm"/>
    <property type="evidence" value="ECO:0007669"/>
    <property type="project" value="TreeGrafter"/>
</dbReference>
<dbReference type="InterPro" id="IPR038248">
    <property type="entry name" value="Dicer_dimer_sf"/>
</dbReference>
<gene>
    <name evidence="8" type="ORF">K435DRAFT_641229</name>
</gene>
<evidence type="ECO:0000256" key="5">
    <source>
        <dbReference type="ARBA" id="ARBA00022840"/>
    </source>
</evidence>
<dbReference type="Pfam" id="PF03368">
    <property type="entry name" value="Dicer_dimer"/>
    <property type="match status" value="1"/>
</dbReference>
<dbReference type="InterPro" id="IPR036389">
    <property type="entry name" value="RNase_III_sf"/>
</dbReference>
<feature type="domain" description="RNase III" evidence="7">
    <location>
        <begin position="761"/>
        <end position="974"/>
    </location>
</feature>
<evidence type="ECO:0000259" key="7">
    <source>
        <dbReference type="PROSITE" id="PS50142"/>
    </source>
</evidence>
<keyword evidence="1" id="KW-0677">Repeat</keyword>
<evidence type="ECO:0000313" key="9">
    <source>
        <dbReference type="Proteomes" id="UP000297245"/>
    </source>
</evidence>
<dbReference type="GO" id="GO:0004525">
    <property type="term" value="F:ribonuclease III activity"/>
    <property type="evidence" value="ECO:0007669"/>
    <property type="project" value="InterPro"/>
</dbReference>
<name>A0A4S8MZ88_DENBC</name>
<evidence type="ECO:0000256" key="4">
    <source>
        <dbReference type="ARBA" id="ARBA00022806"/>
    </source>
</evidence>
<evidence type="ECO:0000256" key="6">
    <source>
        <dbReference type="SAM" id="MobiDB-lite"/>
    </source>
</evidence>
<dbReference type="Gene3D" id="2.170.260.10">
    <property type="entry name" value="paz domain"/>
    <property type="match status" value="1"/>
</dbReference>
<dbReference type="PANTHER" id="PTHR14950:SF37">
    <property type="entry name" value="ENDORIBONUCLEASE DICER"/>
    <property type="match status" value="1"/>
</dbReference>
<dbReference type="GO" id="GO:0005524">
    <property type="term" value="F:ATP binding"/>
    <property type="evidence" value="ECO:0007669"/>
    <property type="project" value="UniProtKB-KW"/>
</dbReference>
<dbReference type="Gene3D" id="3.40.50.300">
    <property type="entry name" value="P-loop containing nucleotide triphosphate hydrolases"/>
    <property type="match status" value="1"/>
</dbReference>
<dbReference type="InterPro" id="IPR005034">
    <property type="entry name" value="Dicer_dimerisation"/>
</dbReference>
<dbReference type="InterPro" id="IPR027417">
    <property type="entry name" value="P-loop_NTPase"/>
</dbReference>
<feature type="domain" description="RNase III" evidence="7">
    <location>
        <begin position="1019"/>
        <end position="1175"/>
    </location>
</feature>
<keyword evidence="9" id="KW-1185">Reference proteome</keyword>
<dbReference type="GO" id="GO:0005634">
    <property type="term" value="C:nucleus"/>
    <property type="evidence" value="ECO:0007669"/>
    <property type="project" value="TreeGrafter"/>
</dbReference>
<dbReference type="PANTHER" id="PTHR14950">
    <property type="entry name" value="DICER-RELATED"/>
    <property type="match status" value="1"/>
</dbReference>
<dbReference type="InterPro" id="IPR000999">
    <property type="entry name" value="RNase_III_dom"/>
</dbReference>
<dbReference type="Gene3D" id="3.30.160.380">
    <property type="entry name" value="Dicer dimerisation domain"/>
    <property type="match status" value="1"/>
</dbReference>
<dbReference type="SUPFAM" id="SSF52540">
    <property type="entry name" value="P-loop containing nucleoside triphosphate hydrolases"/>
    <property type="match status" value="1"/>
</dbReference>
<organism evidence="8 9">
    <name type="scientific">Dendrothele bispora (strain CBS 962.96)</name>
    <dbReference type="NCBI Taxonomy" id="1314807"/>
    <lineage>
        <taxon>Eukaryota</taxon>
        <taxon>Fungi</taxon>
        <taxon>Dikarya</taxon>
        <taxon>Basidiomycota</taxon>
        <taxon>Agaricomycotina</taxon>
        <taxon>Agaricomycetes</taxon>
        <taxon>Agaricomycetidae</taxon>
        <taxon>Agaricales</taxon>
        <taxon>Agaricales incertae sedis</taxon>
        <taxon>Dendrothele</taxon>
    </lineage>
</organism>
<reference evidence="8 9" key="1">
    <citation type="journal article" date="2019" name="Nat. Ecol. Evol.">
        <title>Megaphylogeny resolves global patterns of mushroom evolution.</title>
        <authorList>
            <person name="Varga T."/>
            <person name="Krizsan K."/>
            <person name="Foldi C."/>
            <person name="Dima B."/>
            <person name="Sanchez-Garcia M."/>
            <person name="Sanchez-Ramirez S."/>
            <person name="Szollosi G.J."/>
            <person name="Szarkandi J.G."/>
            <person name="Papp V."/>
            <person name="Albert L."/>
            <person name="Andreopoulos W."/>
            <person name="Angelini C."/>
            <person name="Antonin V."/>
            <person name="Barry K.W."/>
            <person name="Bougher N.L."/>
            <person name="Buchanan P."/>
            <person name="Buyck B."/>
            <person name="Bense V."/>
            <person name="Catcheside P."/>
            <person name="Chovatia M."/>
            <person name="Cooper J."/>
            <person name="Damon W."/>
            <person name="Desjardin D."/>
            <person name="Finy P."/>
            <person name="Geml J."/>
            <person name="Haridas S."/>
            <person name="Hughes K."/>
            <person name="Justo A."/>
            <person name="Karasinski D."/>
            <person name="Kautmanova I."/>
            <person name="Kiss B."/>
            <person name="Kocsube S."/>
            <person name="Kotiranta H."/>
            <person name="LaButti K.M."/>
            <person name="Lechner B.E."/>
            <person name="Liimatainen K."/>
            <person name="Lipzen A."/>
            <person name="Lukacs Z."/>
            <person name="Mihaltcheva S."/>
            <person name="Morgado L.N."/>
            <person name="Niskanen T."/>
            <person name="Noordeloos M.E."/>
            <person name="Ohm R.A."/>
            <person name="Ortiz-Santana B."/>
            <person name="Ovrebo C."/>
            <person name="Racz N."/>
            <person name="Riley R."/>
            <person name="Savchenko A."/>
            <person name="Shiryaev A."/>
            <person name="Soop K."/>
            <person name="Spirin V."/>
            <person name="Szebenyi C."/>
            <person name="Tomsovsky M."/>
            <person name="Tulloss R.E."/>
            <person name="Uehling J."/>
            <person name="Grigoriev I.V."/>
            <person name="Vagvolgyi C."/>
            <person name="Papp T."/>
            <person name="Martin F.M."/>
            <person name="Miettinen O."/>
            <person name="Hibbett D.S."/>
            <person name="Nagy L.G."/>
        </authorList>
    </citation>
    <scope>NUCLEOTIDE SEQUENCE [LARGE SCALE GENOMIC DNA]</scope>
    <source>
        <strain evidence="8 9">CBS 962.96</strain>
    </source>
</reference>
<dbReference type="Pfam" id="PF00636">
    <property type="entry name" value="Ribonuclease_3"/>
    <property type="match status" value="2"/>
</dbReference>
<dbReference type="GO" id="GO:0004386">
    <property type="term" value="F:helicase activity"/>
    <property type="evidence" value="ECO:0007669"/>
    <property type="project" value="UniProtKB-KW"/>
</dbReference>
<dbReference type="Gene3D" id="1.10.1520.10">
    <property type="entry name" value="Ribonuclease III domain"/>
    <property type="match status" value="2"/>
</dbReference>
<accession>A0A4S8MZ88</accession>
<dbReference type="PROSITE" id="PS50142">
    <property type="entry name" value="RNASE_3_2"/>
    <property type="match status" value="2"/>
</dbReference>
<evidence type="ECO:0000313" key="8">
    <source>
        <dbReference type="EMBL" id="THV08645.1"/>
    </source>
</evidence>
<dbReference type="Proteomes" id="UP000297245">
    <property type="component" value="Unassembled WGS sequence"/>
</dbReference>
<keyword evidence="5" id="KW-0067">ATP-binding</keyword>
<keyword evidence="4" id="KW-0347">Helicase</keyword>
<dbReference type="SUPFAM" id="SSF69065">
    <property type="entry name" value="RNase III domain-like"/>
    <property type="match status" value="2"/>
</dbReference>
<dbReference type="OrthoDB" id="416741at2759"/>
<keyword evidence="2" id="KW-0547">Nucleotide-binding</keyword>
<evidence type="ECO:0000256" key="1">
    <source>
        <dbReference type="ARBA" id="ARBA00022737"/>
    </source>
</evidence>
<sequence>MRVVLAPQDQNPPRVLALVFGEQSSISLDDQLLQLETVLHAKVFGLTDHDRFHFLSRSHSPKELVVLYDPATSLANTELSQSLQGAGLTQDIYASALSAYHEVLFELGACATDMLLSEATRKTGATKENDGSQISSIEACEQLSEDLRCPSVNLDITSGGFNVTPKFVRLVQALESYRHYGKEFRGVVFVRRQSVARLMVGLLKSLNGLLDFLRPQALVGSQPDNAQGDILLKFLHGEHNLLVATPSTQDLGFPGSCVVIRFDLTDSEIYQAYARFCTRGDGHLIYMVEKGNDRHRCALSRISPLRPEVAVVCHAMESSVPLSAFRGSKDFCLSAAEAEENTTSNFIQDPTTGGRIYPHDAVAAVHQFAWQASCHLNEHARYSSLFEFDVQGNTHEAYICRVTIPGMSSGPWSATCVSKGHARRAAAFQFLRTLSDAGLCDYHLFPVFGLRNPTAFEGLPALGERHAGIRTYPRKAPDFWKNSAVPISHLYPTAIRIIQSSASVKPHGPMVLLTRRPLPDMPSFRIFFSSVPATVQLIHCAPMAVDSERLQELYEYTIRVWETILNKPFDCPSDQVLGFVAPLQSEWSLELGNDGPFLPQVDAQIAWDLLHLAACEAIVPIKFKDPKELSACLEDAIIQDRWSRFTRRYEVLNIREDLSPLSKPLDPQYAEYENYIEVCKDRRLGFEGLKDDRQPLIEVLKMPVFTDRLNPAFANSQQNDRAEEAQSFIPELCAKYTIPASTFRTVMLLPCIIRRIDDLLLVKELNAKFFGHSINDHLLHMALTTPSAGIEYDYERLELLGDTFLKFLATLYVFVKIPNENEGAMHLERQKIISNKALLEAAIAVQLPPFIQSRPLSLKNFIPSIFQKTSFRGPPVKVSGDHVTAEKMDTDGPEAKNPDTTQNDSMVSSASTKKKSKKSNKVFNECESQSLGDKVKLSPDSPGPVLHVCRADNSSQAVADVAEAIIGAAYLSGGIENAFDVMKALNLPLLGVEQWSDLGRKNKAIPLAHGSATFQSESVMAIETITGCHLRRPEFLVQALTHTSTSKSQACSYERLEFIGDAILDFMVMRHIFNRNRNLGPGALTLLKGAMVSNSALAAISVHIGLHKHLIVGSPHVAAEVREYETLLQQKRQEEYRLAEKERRSPGQYWLDLEPPKALSDVVESIIGAIFLSDDFSPDGVENFFASSLRPFYDKHIRLQTLSHHPTKLLFELIQAKGCHQSQIVKEHDETLVLVHGVVLASARDTTTVSAARQVSVLALDALEGDANFLRQTCDCWTSTNKSRSRELKKQLASIDKMLALEAGRNESKDAPE</sequence>
<feature type="compositionally biased region" description="Basic and acidic residues" evidence="6">
    <location>
        <begin position="886"/>
        <end position="897"/>
    </location>
</feature>
<dbReference type="CDD" id="cd00593">
    <property type="entry name" value="RIBOc"/>
    <property type="match status" value="2"/>
</dbReference>
<keyword evidence="3" id="KW-0378">Hydrolase</keyword>
<proteinExistence type="predicted"/>